<reference evidence="3" key="3">
    <citation type="submission" date="2018-08" db="UniProtKB">
        <authorList>
            <consortium name="EnsemblPlants"/>
        </authorList>
    </citation>
    <scope>IDENTIFICATION</scope>
    <source>
        <strain evidence="3">cv. Bd21</strain>
    </source>
</reference>
<protein>
    <submittedName>
        <fullName evidence="2 3">Uncharacterized protein</fullName>
    </submittedName>
</protein>
<keyword evidence="4" id="KW-1185">Reference proteome</keyword>
<evidence type="ECO:0000313" key="2">
    <source>
        <dbReference type="EMBL" id="KQJ83766.1"/>
    </source>
</evidence>
<reference evidence="2" key="2">
    <citation type="submission" date="2017-06" db="EMBL/GenBank/DDBJ databases">
        <title>WGS assembly of Brachypodium distachyon.</title>
        <authorList>
            <consortium name="The International Brachypodium Initiative"/>
            <person name="Lucas S."/>
            <person name="Harmon-Smith M."/>
            <person name="Lail K."/>
            <person name="Tice H."/>
            <person name="Grimwood J."/>
            <person name="Bruce D."/>
            <person name="Barry K."/>
            <person name="Shu S."/>
            <person name="Lindquist E."/>
            <person name="Wang M."/>
            <person name="Pitluck S."/>
            <person name="Vogel J.P."/>
            <person name="Garvin D.F."/>
            <person name="Mockler T.C."/>
            <person name="Schmutz J."/>
            <person name="Rokhsar D."/>
            <person name="Bevan M.W."/>
        </authorList>
    </citation>
    <scope>NUCLEOTIDE SEQUENCE</scope>
    <source>
        <strain evidence="2">Bd21</strain>
    </source>
</reference>
<name>A0A0Q3E7D9_BRADI</name>
<organism evidence="2">
    <name type="scientific">Brachypodium distachyon</name>
    <name type="common">Purple false brome</name>
    <name type="synonym">Trachynia distachya</name>
    <dbReference type="NCBI Taxonomy" id="15368"/>
    <lineage>
        <taxon>Eukaryota</taxon>
        <taxon>Viridiplantae</taxon>
        <taxon>Streptophyta</taxon>
        <taxon>Embryophyta</taxon>
        <taxon>Tracheophyta</taxon>
        <taxon>Spermatophyta</taxon>
        <taxon>Magnoliopsida</taxon>
        <taxon>Liliopsida</taxon>
        <taxon>Poales</taxon>
        <taxon>Poaceae</taxon>
        <taxon>BOP clade</taxon>
        <taxon>Pooideae</taxon>
        <taxon>Stipodae</taxon>
        <taxon>Brachypodieae</taxon>
        <taxon>Brachypodium</taxon>
    </lineage>
</organism>
<sequence length="97" mass="11614">MAPSLFFIRDMECIFYLFLAIFKIGHMKPDGIRRMRKTLSAKFFYFRQKKHFFKHFFYLKLKDPLSIAGRSLGSRVTLIHIISVRCLIMLWLSSLAY</sequence>
<evidence type="ECO:0000313" key="3">
    <source>
        <dbReference type="EnsemblPlants" id="KQJ83766"/>
    </source>
</evidence>
<reference evidence="2 3" key="1">
    <citation type="journal article" date="2010" name="Nature">
        <title>Genome sequencing and analysis of the model grass Brachypodium distachyon.</title>
        <authorList>
            <consortium name="International Brachypodium Initiative"/>
        </authorList>
    </citation>
    <scope>NUCLEOTIDE SEQUENCE [LARGE SCALE GENOMIC DNA]</scope>
    <source>
        <strain evidence="2 3">Bd21</strain>
    </source>
</reference>
<dbReference type="AlphaFoldDB" id="A0A0Q3E7D9"/>
<keyword evidence="1" id="KW-0472">Membrane</keyword>
<evidence type="ECO:0000256" key="1">
    <source>
        <dbReference type="SAM" id="Phobius"/>
    </source>
</evidence>
<accession>A0A0Q3E7D9</accession>
<gene>
    <name evidence="2" type="ORF">BRADI_5g16748v3</name>
</gene>
<dbReference type="EnsemblPlants" id="KQJ83766">
    <property type="protein sequence ID" value="KQJ83766"/>
    <property type="gene ID" value="BRADI_5g16748v3"/>
</dbReference>
<keyword evidence="1" id="KW-1133">Transmembrane helix</keyword>
<feature type="transmembrane region" description="Helical" evidence="1">
    <location>
        <begin position="6"/>
        <end position="25"/>
    </location>
</feature>
<evidence type="ECO:0000313" key="4">
    <source>
        <dbReference type="Proteomes" id="UP000008810"/>
    </source>
</evidence>
<proteinExistence type="predicted"/>
<dbReference type="Proteomes" id="UP000008810">
    <property type="component" value="Chromosome 5"/>
</dbReference>
<keyword evidence="1" id="KW-0812">Transmembrane</keyword>
<dbReference type="InParanoid" id="A0A0Q3E7D9"/>
<dbReference type="EMBL" id="CM000884">
    <property type="protein sequence ID" value="KQJ83766.1"/>
    <property type="molecule type" value="Genomic_DNA"/>
</dbReference>
<dbReference type="Gramene" id="KQJ83766">
    <property type="protein sequence ID" value="KQJ83766"/>
    <property type="gene ID" value="BRADI_5g16748v3"/>
</dbReference>